<keyword evidence="4" id="KW-0472">Membrane</keyword>
<dbReference type="OrthoDB" id="5694214at2"/>
<proteinExistence type="inferred from homology"/>
<dbReference type="GO" id="GO:0009279">
    <property type="term" value="C:cell outer membrane"/>
    <property type="evidence" value="ECO:0007669"/>
    <property type="project" value="UniProtKB-SubCell"/>
</dbReference>
<evidence type="ECO:0000256" key="1">
    <source>
        <dbReference type="ARBA" id="ARBA00004442"/>
    </source>
</evidence>
<dbReference type="InterPro" id="IPR011990">
    <property type="entry name" value="TPR-like_helical_dom_sf"/>
</dbReference>
<keyword evidence="5" id="KW-0998">Cell outer membrane</keyword>
<comment type="caution">
    <text evidence="8">The sequence shown here is derived from an EMBL/GenBank/DDBJ whole genome shotgun (WGS) entry which is preliminary data.</text>
</comment>
<dbReference type="EMBL" id="SNYC01000005">
    <property type="protein sequence ID" value="TDQ08102.1"/>
    <property type="molecule type" value="Genomic_DNA"/>
</dbReference>
<evidence type="ECO:0000256" key="4">
    <source>
        <dbReference type="ARBA" id="ARBA00023136"/>
    </source>
</evidence>
<dbReference type="Proteomes" id="UP000295620">
    <property type="component" value="Unassembled WGS sequence"/>
</dbReference>
<evidence type="ECO:0000259" key="6">
    <source>
        <dbReference type="Pfam" id="PF07980"/>
    </source>
</evidence>
<dbReference type="InterPro" id="IPR033985">
    <property type="entry name" value="SusD-like_N"/>
</dbReference>
<feature type="domain" description="RagB/SusD" evidence="6">
    <location>
        <begin position="266"/>
        <end position="536"/>
    </location>
</feature>
<dbReference type="RefSeq" id="WP_133576508.1">
    <property type="nucleotide sequence ID" value="NZ_SNYC01000005.1"/>
</dbReference>
<reference evidence="8 9" key="1">
    <citation type="submission" date="2019-03" db="EMBL/GenBank/DDBJ databases">
        <title>Genomic Encyclopedia of Archaeal and Bacterial Type Strains, Phase II (KMG-II): from individual species to whole genera.</title>
        <authorList>
            <person name="Goeker M."/>
        </authorList>
    </citation>
    <scope>NUCLEOTIDE SEQUENCE [LARGE SCALE GENOMIC DNA]</scope>
    <source>
        <strain evidence="8 9">DSM 19035</strain>
    </source>
</reference>
<dbReference type="SUPFAM" id="SSF48452">
    <property type="entry name" value="TPR-like"/>
    <property type="match status" value="1"/>
</dbReference>
<dbReference type="Gene3D" id="1.25.40.390">
    <property type="match status" value="1"/>
</dbReference>
<protein>
    <submittedName>
        <fullName evidence="8">Putative outer membrane starch-binding protein</fullName>
    </submittedName>
</protein>
<organism evidence="8 9">
    <name type="scientific">Pedobacter metabolipauper</name>
    <dbReference type="NCBI Taxonomy" id="425513"/>
    <lineage>
        <taxon>Bacteria</taxon>
        <taxon>Pseudomonadati</taxon>
        <taxon>Bacteroidota</taxon>
        <taxon>Sphingobacteriia</taxon>
        <taxon>Sphingobacteriales</taxon>
        <taxon>Sphingobacteriaceae</taxon>
        <taxon>Pedobacter</taxon>
    </lineage>
</organism>
<name>A0A4R6SVH6_9SPHI</name>
<evidence type="ECO:0000256" key="3">
    <source>
        <dbReference type="ARBA" id="ARBA00022729"/>
    </source>
</evidence>
<keyword evidence="9" id="KW-1185">Reference proteome</keyword>
<evidence type="ECO:0000259" key="7">
    <source>
        <dbReference type="Pfam" id="PF14322"/>
    </source>
</evidence>
<gene>
    <name evidence="8" type="ORF">ATK78_2604</name>
</gene>
<dbReference type="AlphaFoldDB" id="A0A4R6SVH6"/>
<evidence type="ECO:0000313" key="8">
    <source>
        <dbReference type="EMBL" id="TDQ08102.1"/>
    </source>
</evidence>
<evidence type="ECO:0000256" key="2">
    <source>
        <dbReference type="ARBA" id="ARBA00006275"/>
    </source>
</evidence>
<accession>A0A4R6SVH6</accession>
<dbReference type="Pfam" id="PF14322">
    <property type="entry name" value="SusD-like_3"/>
    <property type="match status" value="1"/>
</dbReference>
<dbReference type="InterPro" id="IPR012944">
    <property type="entry name" value="SusD_RagB_dom"/>
</dbReference>
<sequence>MKKLFFIITVVLICSACEKNIMDITPNDRLSEEEIWSNAALPQLFINAQYNALQHGMNNDITYFGDEAYNQYDEGGYHIIGLNQISPSNADQLSTYYNYWKTGYTAIQNINIFFAKIDQTPIDAATKAKMIAEVKFLRAFIYAKLIWNYGGVPIIEKVYNLSDNLTGIKRATYSECVAYILKDLNDVVTVLPDQQNGADAGRASADAARALRTRVLLYNASPQNNAANDRSRWQAVADQALELISSKRYNLHTNYHGLFIGDANNEAIFSRYFSTDNSNIIGKLFAPVGSGGNSFGAPSQNLVDAYEMKNGILPIINGAVNPDPENKYDPKLPYADRDPRFYASVMYNGSSYKGRTIQPYSGGADGSSRDASPTGYFNYKYLDETLVISDQFAYTYPWHFFRLAEIYLTYAEAQYNLGNEDEARAYVNKVRERQGVNMPAVTEKGTGLFQRIIHERQIELAMEGHRFYDVRRWKIAPQTEIKPIQGMQVVKNADGTFTYNRIDLLKKVWNERLYLIPLTFKEVQSSGGSLQQNPGYQ</sequence>
<dbReference type="Pfam" id="PF07980">
    <property type="entry name" value="SusD_RagB"/>
    <property type="match status" value="1"/>
</dbReference>
<dbReference type="CDD" id="cd08977">
    <property type="entry name" value="SusD"/>
    <property type="match status" value="1"/>
</dbReference>
<comment type="subcellular location">
    <subcellularLocation>
        <location evidence="1">Cell outer membrane</location>
    </subcellularLocation>
</comment>
<comment type="similarity">
    <text evidence="2">Belongs to the SusD family.</text>
</comment>
<evidence type="ECO:0000256" key="5">
    <source>
        <dbReference type="ARBA" id="ARBA00023237"/>
    </source>
</evidence>
<feature type="domain" description="SusD-like N-terminal" evidence="7">
    <location>
        <begin position="32"/>
        <end position="217"/>
    </location>
</feature>
<keyword evidence="3" id="KW-0732">Signal</keyword>
<evidence type="ECO:0000313" key="9">
    <source>
        <dbReference type="Proteomes" id="UP000295620"/>
    </source>
</evidence>